<evidence type="ECO:0000313" key="13">
    <source>
        <dbReference type="EMBL" id="QHI95969.1"/>
    </source>
</evidence>
<comment type="pathway">
    <text evidence="3 9 11">Amino-acid biosynthesis; L-histidine biosynthesis; L-histidine from 5-phospho-alpha-D-ribose 1-diphosphate: step 4/9.</text>
</comment>
<dbReference type="PANTHER" id="PTHR43090:SF2">
    <property type="entry name" value="1-(5-PHOSPHORIBOSYL)-5-[(5-PHOSPHORIBOSYLAMINO)METHYLIDENEAMINO] IMIDAZOLE-4-CARBOXAMIDE ISOMERASE"/>
    <property type="match status" value="1"/>
</dbReference>
<evidence type="ECO:0000256" key="3">
    <source>
        <dbReference type="ARBA" id="ARBA00005133"/>
    </source>
</evidence>
<dbReference type="EC" id="5.3.1.16" evidence="9 11"/>
<dbReference type="NCBIfam" id="NF010112">
    <property type="entry name" value="PRK13585.1"/>
    <property type="match status" value="1"/>
</dbReference>
<dbReference type="NCBIfam" id="TIGR00007">
    <property type="entry name" value="1-(5-phosphoribosyl)-5-[(5-phosphoribosylamino)methylideneamino]imidazole-4-carboxamide isomerase"/>
    <property type="match status" value="1"/>
</dbReference>
<evidence type="ECO:0000313" key="14">
    <source>
        <dbReference type="Proteomes" id="UP000463975"/>
    </source>
</evidence>
<dbReference type="FunFam" id="3.20.20.70:FF:000009">
    <property type="entry name" value="1-(5-phosphoribosyl)-5-[(5-phosphoribosylamino)methylideneamino] imidazole-4-carboxamide isomerase"/>
    <property type="match status" value="1"/>
</dbReference>
<dbReference type="Proteomes" id="UP000463975">
    <property type="component" value="Chromosome"/>
</dbReference>
<dbReference type="AlphaFoldDB" id="A0A6P1NEL7"/>
<keyword evidence="8 9" id="KW-0413">Isomerase</keyword>
<comment type="catalytic activity">
    <reaction evidence="1 9 11">
        <text>1-(5-phospho-beta-D-ribosyl)-5-[(5-phospho-beta-D-ribosylamino)methylideneamino]imidazole-4-carboxamide = 5-[(5-phospho-1-deoxy-D-ribulos-1-ylimino)methylamino]-1-(5-phospho-beta-D-ribosyl)imidazole-4-carboxamide</text>
        <dbReference type="Rhea" id="RHEA:15469"/>
        <dbReference type="ChEBI" id="CHEBI:58435"/>
        <dbReference type="ChEBI" id="CHEBI:58525"/>
        <dbReference type="EC" id="5.3.1.16"/>
    </reaction>
</comment>
<dbReference type="GO" id="GO:0003949">
    <property type="term" value="F:1-(5-phosphoribosyl)-5-[(5-phosphoribosylamino)methylideneamino]imidazole-4-carboxamide isomerase activity"/>
    <property type="evidence" value="ECO:0007669"/>
    <property type="project" value="UniProtKB-UniRule"/>
</dbReference>
<dbReference type="PANTHER" id="PTHR43090">
    <property type="entry name" value="1-(5-PHOSPHORIBOSYL)-5-[(5-PHOSPHORIBOSYLAMINO)METHYLIDENEAMINO] IMIDAZOLE-4-CARBOXAMIDE ISOMERASE"/>
    <property type="match status" value="1"/>
</dbReference>
<reference evidence="13 14" key="1">
    <citation type="submission" date="2020-01" db="EMBL/GenBank/DDBJ databases">
        <title>Genome sequencing of strain KACC 21507.</title>
        <authorList>
            <person name="Heo J."/>
            <person name="Kim S.-J."/>
            <person name="Kim J.-S."/>
            <person name="Hong S.-B."/>
            <person name="Kwon S.-W."/>
        </authorList>
    </citation>
    <scope>NUCLEOTIDE SEQUENCE [LARGE SCALE GENOMIC DNA]</scope>
    <source>
        <strain evidence="13 14">KACC 21507</strain>
    </source>
</reference>
<keyword evidence="5 9" id="KW-0963">Cytoplasm</keyword>
<accession>A0A6P1NEL7</accession>
<dbReference type="Pfam" id="PF00583">
    <property type="entry name" value="Acetyltransf_1"/>
    <property type="match status" value="1"/>
</dbReference>
<name>A0A6P1NEL7_9PROT</name>
<dbReference type="SUPFAM" id="SSF55729">
    <property type="entry name" value="Acyl-CoA N-acyltransferases (Nat)"/>
    <property type="match status" value="1"/>
</dbReference>
<evidence type="ECO:0000256" key="9">
    <source>
        <dbReference type="HAMAP-Rule" id="MF_01014"/>
    </source>
</evidence>
<evidence type="ECO:0000256" key="6">
    <source>
        <dbReference type="ARBA" id="ARBA00022605"/>
    </source>
</evidence>
<proteinExistence type="inferred from homology"/>
<dbReference type="GO" id="GO:0016747">
    <property type="term" value="F:acyltransferase activity, transferring groups other than amino-acyl groups"/>
    <property type="evidence" value="ECO:0007669"/>
    <property type="project" value="InterPro"/>
</dbReference>
<dbReference type="SUPFAM" id="SSF51366">
    <property type="entry name" value="Ribulose-phoshate binding barrel"/>
    <property type="match status" value="1"/>
</dbReference>
<evidence type="ECO:0000256" key="11">
    <source>
        <dbReference type="RuleBase" id="RU003658"/>
    </source>
</evidence>
<dbReference type="Gene3D" id="3.20.20.70">
    <property type="entry name" value="Aldolase class I"/>
    <property type="match status" value="1"/>
</dbReference>
<dbReference type="GO" id="GO:0005737">
    <property type="term" value="C:cytoplasm"/>
    <property type="evidence" value="ECO:0007669"/>
    <property type="project" value="UniProtKB-SubCell"/>
</dbReference>
<dbReference type="RefSeq" id="WP_160619042.1">
    <property type="nucleotide sequence ID" value="NZ_CP047652.1"/>
</dbReference>
<dbReference type="InterPro" id="IPR000182">
    <property type="entry name" value="GNAT_dom"/>
</dbReference>
<dbReference type="InterPro" id="IPR016181">
    <property type="entry name" value="Acyl_CoA_acyltransferase"/>
</dbReference>
<comment type="subcellular location">
    <subcellularLocation>
        <location evidence="2 9 11">Cytoplasm</location>
    </subcellularLocation>
</comment>
<dbReference type="InterPro" id="IPR011060">
    <property type="entry name" value="RibuloseP-bd_barrel"/>
</dbReference>
<keyword evidence="14" id="KW-1185">Reference proteome</keyword>
<sequence>MPYSKLIHRVTKPLSEEDLQTLIDATMAAILDGGTFGWLEPPERPVLERFFKGMLLVPEREFFVARTPDGTICGSGILALPPAHLDLHNLKSRIQGFYIAPYDRNEGYGQALLNAMLDRARALKIKVVDCELRETQKIAIDLLIRLGFEHWGTHPYYARTGKKVVRGLFFSKYLVKDEPLTYWQAPQNVSSSLSCPIDAPIMRPKLTLYPAIDLKNGACVRLKQGNMDQAIQYSDNPAAQAKIFSEAGCKHLHVVDLDGAFAGHSANSDAIKKIIEHTSLPIQLGGGLRDMASIERWLEAGISRVILGSAAVKNPELVKQASKQWPGKIVAGIDARHGCVATEGWAEASELTAIELAKRMEDAGVAAIIFTEITRDGMLEGLDLEQTAALARKVSIPVIASGGVGSLDHLKALYRTAREVPGIAGVIIGKAIYDGRIDLTEALKLLEGSC</sequence>
<dbReference type="Gene3D" id="3.40.630.30">
    <property type="match status" value="1"/>
</dbReference>
<dbReference type="InterPro" id="IPR023016">
    <property type="entry name" value="HisA/PriA"/>
</dbReference>
<dbReference type="InterPro" id="IPR013785">
    <property type="entry name" value="Aldolase_TIM"/>
</dbReference>
<feature type="active site" description="Proton acceptor" evidence="9">
    <location>
        <position position="213"/>
    </location>
</feature>
<evidence type="ECO:0000259" key="12">
    <source>
        <dbReference type="PROSITE" id="PS51186"/>
    </source>
</evidence>
<evidence type="ECO:0000256" key="10">
    <source>
        <dbReference type="RuleBase" id="RU003657"/>
    </source>
</evidence>
<keyword evidence="7 9" id="KW-0368">Histidine biosynthesis</keyword>
<dbReference type="InterPro" id="IPR006063">
    <property type="entry name" value="HisA_bact_arch"/>
</dbReference>
<dbReference type="GO" id="GO:0000105">
    <property type="term" value="P:L-histidine biosynthetic process"/>
    <property type="evidence" value="ECO:0007669"/>
    <property type="project" value="UniProtKB-UniRule"/>
</dbReference>
<organism evidence="13 14">
    <name type="scientific">Aristophania vespae</name>
    <dbReference type="NCBI Taxonomy" id="2697033"/>
    <lineage>
        <taxon>Bacteria</taxon>
        <taxon>Pseudomonadati</taxon>
        <taxon>Pseudomonadota</taxon>
        <taxon>Alphaproteobacteria</taxon>
        <taxon>Acetobacterales</taxon>
        <taxon>Acetobacteraceae</taxon>
        <taxon>Aristophania</taxon>
    </lineage>
</organism>
<keyword evidence="6 9" id="KW-0028">Amino-acid biosynthesis</keyword>
<evidence type="ECO:0000256" key="1">
    <source>
        <dbReference type="ARBA" id="ARBA00000901"/>
    </source>
</evidence>
<dbReference type="KEGG" id="bomb:GT348_06730"/>
<dbReference type="HAMAP" id="MF_01014">
    <property type="entry name" value="HisA"/>
    <property type="match status" value="1"/>
</dbReference>
<dbReference type="CDD" id="cd04732">
    <property type="entry name" value="HisA"/>
    <property type="match status" value="1"/>
</dbReference>
<evidence type="ECO:0000256" key="7">
    <source>
        <dbReference type="ARBA" id="ARBA00023102"/>
    </source>
</evidence>
<evidence type="ECO:0000256" key="4">
    <source>
        <dbReference type="ARBA" id="ARBA00009667"/>
    </source>
</evidence>
<dbReference type="CDD" id="cd04301">
    <property type="entry name" value="NAT_SF"/>
    <property type="match status" value="1"/>
</dbReference>
<evidence type="ECO:0000256" key="8">
    <source>
        <dbReference type="ARBA" id="ARBA00023235"/>
    </source>
</evidence>
<comment type="similarity">
    <text evidence="4 9 10">Belongs to the HisA/HisF family.</text>
</comment>
<dbReference type="InterPro" id="IPR006062">
    <property type="entry name" value="His_biosynth"/>
</dbReference>
<dbReference type="PROSITE" id="PS51186">
    <property type="entry name" value="GNAT"/>
    <property type="match status" value="1"/>
</dbReference>
<dbReference type="UniPathway" id="UPA00031">
    <property type="reaction ID" value="UER00009"/>
</dbReference>
<dbReference type="EMBL" id="CP047652">
    <property type="protein sequence ID" value="QHI95969.1"/>
    <property type="molecule type" value="Genomic_DNA"/>
</dbReference>
<dbReference type="GO" id="GO:0000162">
    <property type="term" value="P:L-tryptophan biosynthetic process"/>
    <property type="evidence" value="ECO:0007669"/>
    <property type="project" value="TreeGrafter"/>
</dbReference>
<evidence type="ECO:0000256" key="5">
    <source>
        <dbReference type="ARBA" id="ARBA00022490"/>
    </source>
</evidence>
<gene>
    <name evidence="9 13" type="primary">hisA</name>
    <name evidence="13" type="ORF">GT348_06730</name>
</gene>
<dbReference type="InterPro" id="IPR044524">
    <property type="entry name" value="Isoase_HisA-like"/>
</dbReference>
<feature type="active site" description="Proton donor" evidence="9">
    <location>
        <position position="334"/>
    </location>
</feature>
<evidence type="ECO:0000256" key="2">
    <source>
        <dbReference type="ARBA" id="ARBA00004496"/>
    </source>
</evidence>
<protein>
    <recommendedName>
        <fullName evidence="9 11">1-(5-phosphoribosyl)-5-[(5-phosphoribosylamino)methylideneamino] imidazole-4-carboxamide isomerase</fullName>
        <ecNumber evidence="9 11">5.3.1.16</ecNumber>
    </recommendedName>
    <alternativeName>
        <fullName evidence="9">Phosphoribosylformimino-5-aminoimidazole carboxamide ribotide isomerase</fullName>
    </alternativeName>
</protein>
<dbReference type="Pfam" id="PF00977">
    <property type="entry name" value="His_biosynth"/>
    <property type="match status" value="1"/>
</dbReference>
<feature type="domain" description="N-acetyltransferase" evidence="12">
    <location>
        <begin position="9"/>
        <end position="175"/>
    </location>
</feature>